<organism evidence="3 4">
    <name type="scientific">Mesorhizobium plurifarium</name>
    <dbReference type="NCBI Taxonomy" id="69974"/>
    <lineage>
        <taxon>Bacteria</taxon>
        <taxon>Pseudomonadati</taxon>
        <taxon>Pseudomonadota</taxon>
        <taxon>Alphaproteobacteria</taxon>
        <taxon>Hyphomicrobiales</taxon>
        <taxon>Phyllobacteriaceae</taxon>
        <taxon>Mesorhizobium</taxon>
    </lineage>
</organism>
<evidence type="ECO:0000259" key="2">
    <source>
        <dbReference type="Pfam" id="PF13660"/>
    </source>
</evidence>
<dbReference type="EMBL" id="CCNE01000035">
    <property type="protein sequence ID" value="CDX60690.1"/>
    <property type="molecule type" value="Genomic_DNA"/>
</dbReference>
<dbReference type="Gene3D" id="3.40.1480.10">
    <property type="entry name" value="MOFRL domain"/>
    <property type="match status" value="1"/>
</dbReference>
<sequence>MTDPKTFLTSIFNAAVAAADPEKTIRNHLPAKPKGRTIVIGAGKGSAQMAAAFEKAWDGPIDGLVVTRYGYGAKCERIEIIEAAHPVPDAAGLEASRRLLEKVRGLTADDLVVALISGGGSALLPSPAPGLTLADEIAVNEALLASGAPIAAMNTIRKHVSTIKGGRLAAAAHPARVVSLVVSDIPGDNPALVASGPTVPDTGSRADALASIAAYGMKLPASVMAHINSPAADAPRPDDPRFAGNEVHLTASAGVSLEAAATEAKRQGIEAVILSDAIEGEAREVGGVHAAIAREVATRNRPFAKPVLILSGGETTVTLRTKGKGGRNSEFLLAFAIGINGVDGIHALAADTDGIDGSENNAGAFADGSTVSRMRATGVDAKAMLAGNNAWTAFNSVDDLFVPGPTGTNVNDLRAILVR</sequence>
<evidence type="ECO:0000259" key="1">
    <source>
        <dbReference type="Pfam" id="PF05161"/>
    </source>
</evidence>
<feature type="domain" description="MOFRL" evidence="1">
    <location>
        <begin position="308"/>
        <end position="412"/>
    </location>
</feature>
<protein>
    <submittedName>
        <fullName evidence="3">Putative hydroxypyruvate reductase</fullName>
        <ecNumber evidence="3">1.1.1.81</ecNumber>
    </submittedName>
</protein>
<gene>
    <name evidence="3" type="primary">ttuD</name>
    <name evidence="3" type="ORF">MPL3365_400002</name>
</gene>
<dbReference type="EC" id="1.1.1.81" evidence="3"/>
<keyword evidence="3" id="KW-0560">Oxidoreductase</keyword>
<reference evidence="3 4" key="1">
    <citation type="submission" date="2014-08" db="EMBL/GenBank/DDBJ databases">
        <authorList>
            <person name="Moulin Lionel"/>
        </authorList>
    </citation>
    <scope>NUCLEOTIDE SEQUENCE [LARGE SCALE GENOMIC DNA]</scope>
</reference>
<evidence type="ECO:0000313" key="4">
    <source>
        <dbReference type="Proteomes" id="UP000046122"/>
    </source>
</evidence>
<dbReference type="GO" id="GO:0016618">
    <property type="term" value="F:hydroxypyruvate reductase [NAD(P)H] activity"/>
    <property type="evidence" value="ECO:0007669"/>
    <property type="project" value="UniProtKB-EC"/>
</dbReference>
<dbReference type="InterPro" id="IPR039760">
    <property type="entry name" value="MOFRL_protein"/>
</dbReference>
<evidence type="ECO:0000313" key="3">
    <source>
        <dbReference type="EMBL" id="CDX60690.1"/>
    </source>
</evidence>
<name>A0A090GVM9_MESPL</name>
<dbReference type="InterPro" id="IPR037035">
    <property type="entry name" value="GK-like_C_sf"/>
</dbReference>
<feature type="domain" description="MOFRL-associated" evidence="2">
    <location>
        <begin position="8"/>
        <end position="227"/>
    </location>
</feature>
<dbReference type="InterPro" id="IPR007835">
    <property type="entry name" value="MOFRL"/>
</dbReference>
<proteinExistence type="predicted"/>
<dbReference type="GO" id="GO:0008887">
    <property type="term" value="F:glycerate kinase activity"/>
    <property type="evidence" value="ECO:0007669"/>
    <property type="project" value="InterPro"/>
</dbReference>
<dbReference type="Pfam" id="PF05161">
    <property type="entry name" value="MOFRL"/>
    <property type="match status" value="1"/>
</dbReference>
<dbReference type="AlphaFoldDB" id="A0A090GVM9"/>
<dbReference type="InterPro" id="IPR038614">
    <property type="entry name" value="GK_N_sf"/>
</dbReference>
<dbReference type="PANTHER" id="PTHR12227:SF0">
    <property type="entry name" value="GLYCERATE KINASE"/>
    <property type="match status" value="1"/>
</dbReference>
<dbReference type="PANTHER" id="PTHR12227">
    <property type="entry name" value="GLYCERATE KINASE"/>
    <property type="match status" value="1"/>
</dbReference>
<accession>A0A090GVM9</accession>
<dbReference type="GO" id="GO:0005737">
    <property type="term" value="C:cytoplasm"/>
    <property type="evidence" value="ECO:0007669"/>
    <property type="project" value="TreeGrafter"/>
</dbReference>
<keyword evidence="3" id="KW-0670">Pyruvate</keyword>
<dbReference type="Pfam" id="PF13660">
    <property type="entry name" value="DUF4147"/>
    <property type="match status" value="1"/>
</dbReference>
<dbReference type="Gene3D" id="3.40.50.10180">
    <property type="entry name" value="Glycerate kinase, MOFRL-like N-terminal domain"/>
    <property type="match status" value="1"/>
</dbReference>
<dbReference type="InterPro" id="IPR025286">
    <property type="entry name" value="MOFRL_assoc_dom"/>
</dbReference>
<dbReference type="Proteomes" id="UP000046122">
    <property type="component" value="Unassembled WGS sequence"/>
</dbReference>
<dbReference type="SUPFAM" id="SSF82544">
    <property type="entry name" value="GckA/TtuD-like"/>
    <property type="match status" value="1"/>
</dbReference>